<sequence length="213" mass="24835">MIDPDNLKCSQIEVNNYCYSTYRIHSTKDKHGQRKNCGLNSIHKHLKECSYKSKNHSSVITLSSTSNTLPQTSPLRETFIPKFTYNKNKISDNYENKLKDAELKFVVAGSHSLNLLENNGILELLQVDIKIGSHYGMLDIHDIFYGRKIIREYLLTKFDAYLKTIRNILGEPIKEHCLAATYDLWTDDFAKRTYLDFTVFWTTKEYELKHSLL</sequence>
<evidence type="ECO:0000313" key="1">
    <source>
        <dbReference type="EMBL" id="CAF1163549.1"/>
    </source>
</evidence>
<protein>
    <submittedName>
        <fullName evidence="1">Uncharacterized protein</fullName>
    </submittedName>
</protein>
<accession>A0A814TPA4</accession>
<proteinExistence type="predicted"/>
<gene>
    <name evidence="1" type="ORF">SEV965_LOCUS19107</name>
</gene>
<comment type="caution">
    <text evidence="1">The sequence shown here is derived from an EMBL/GenBank/DDBJ whole genome shotgun (WGS) entry which is preliminary data.</text>
</comment>
<evidence type="ECO:0000313" key="2">
    <source>
        <dbReference type="Proteomes" id="UP000663889"/>
    </source>
</evidence>
<dbReference type="Proteomes" id="UP000663889">
    <property type="component" value="Unassembled WGS sequence"/>
</dbReference>
<name>A0A814TPA4_9BILA</name>
<dbReference type="AlphaFoldDB" id="A0A814TPA4"/>
<dbReference type="EMBL" id="CAJNOU010001173">
    <property type="protein sequence ID" value="CAF1163549.1"/>
    <property type="molecule type" value="Genomic_DNA"/>
</dbReference>
<reference evidence="1" key="1">
    <citation type="submission" date="2021-02" db="EMBL/GenBank/DDBJ databases">
        <authorList>
            <person name="Nowell W R."/>
        </authorList>
    </citation>
    <scope>NUCLEOTIDE SEQUENCE</scope>
</reference>
<organism evidence="1 2">
    <name type="scientific">Rotaria sordida</name>
    <dbReference type="NCBI Taxonomy" id="392033"/>
    <lineage>
        <taxon>Eukaryota</taxon>
        <taxon>Metazoa</taxon>
        <taxon>Spiralia</taxon>
        <taxon>Gnathifera</taxon>
        <taxon>Rotifera</taxon>
        <taxon>Eurotatoria</taxon>
        <taxon>Bdelloidea</taxon>
        <taxon>Philodinida</taxon>
        <taxon>Philodinidae</taxon>
        <taxon>Rotaria</taxon>
    </lineage>
</organism>
<dbReference type="SUPFAM" id="SSF140996">
    <property type="entry name" value="Hermes dimerisation domain"/>
    <property type="match status" value="1"/>
</dbReference>